<keyword evidence="2" id="KW-1185">Reference proteome</keyword>
<organism evidence="1 2">
    <name type="scientific">Diphasiastrum complanatum</name>
    <name type="common">Issler's clubmoss</name>
    <name type="synonym">Lycopodium complanatum</name>
    <dbReference type="NCBI Taxonomy" id="34168"/>
    <lineage>
        <taxon>Eukaryota</taxon>
        <taxon>Viridiplantae</taxon>
        <taxon>Streptophyta</taxon>
        <taxon>Embryophyta</taxon>
        <taxon>Tracheophyta</taxon>
        <taxon>Lycopodiopsida</taxon>
        <taxon>Lycopodiales</taxon>
        <taxon>Lycopodiaceae</taxon>
        <taxon>Lycopodioideae</taxon>
        <taxon>Diphasiastrum</taxon>
    </lineage>
</organism>
<sequence length="298" mass="33317">MGHNHSENSSLKHRHGSSANGSAEHETKPVSSEEEFFGLNSYVPDKSFLASVIGVLKVVLCLSVMAINTSFWFCLLLLLLPWPNARLYQGNIYGRVTGAMLIWICGNSLKIRGEEHANTKAIYLSNHASMMDVALMLWLTPLRTVGIAKKEVIWFPFFGILFAVAGHLRIDRSNPEVAHSSMAKVAKEIVEKDLSLGMFPEGTRSSNGRLLPFKKGFIHLALQTKRPIVPVVITGTHLGWPKNSFRVRPAPLTVTFLPPIKTDHWTADKVNHYAEMLHNLYVKHLPECQKPLHKSPAK</sequence>
<gene>
    <name evidence="1" type="ORF">O6H91_16G046000</name>
</gene>
<evidence type="ECO:0000313" key="1">
    <source>
        <dbReference type="EMBL" id="KAJ7527275.1"/>
    </source>
</evidence>
<proteinExistence type="predicted"/>
<accession>A0ACC2BC43</accession>
<protein>
    <submittedName>
        <fullName evidence="1">Uncharacterized protein</fullName>
    </submittedName>
</protein>
<dbReference type="Proteomes" id="UP001162992">
    <property type="component" value="Chromosome 16"/>
</dbReference>
<name>A0ACC2BC43_DIPCM</name>
<reference evidence="2" key="1">
    <citation type="journal article" date="2024" name="Proc. Natl. Acad. Sci. U.S.A.">
        <title>Extraordinary preservation of gene collinearity over three hundred million years revealed in homosporous lycophytes.</title>
        <authorList>
            <person name="Li C."/>
            <person name="Wickell D."/>
            <person name="Kuo L.Y."/>
            <person name="Chen X."/>
            <person name="Nie B."/>
            <person name="Liao X."/>
            <person name="Peng D."/>
            <person name="Ji J."/>
            <person name="Jenkins J."/>
            <person name="Williams M."/>
            <person name="Shu S."/>
            <person name="Plott C."/>
            <person name="Barry K."/>
            <person name="Rajasekar S."/>
            <person name="Grimwood J."/>
            <person name="Han X."/>
            <person name="Sun S."/>
            <person name="Hou Z."/>
            <person name="He W."/>
            <person name="Dai G."/>
            <person name="Sun C."/>
            <person name="Schmutz J."/>
            <person name="Leebens-Mack J.H."/>
            <person name="Li F.W."/>
            <person name="Wang L."/>
        </authorList>
    </citation>
    <scope>NUCLEOTIDE SEQUENCE [LARGE SCALE GENOMIC DNA]</scope>
    <source>
        <strain evidence="2">cv. PW_Plant_1</strain>
    </source>
</reference>
<dbReference type="EMBL" id="CM055107">
    <property type="protein sequence ID" value="KAJ7527275.1"/>
    <property type="molecule type" value="Genomic_DNA"/>
</dbReference>
<comment type="caution">
    <text evidence="1">The sequence shown here is derived from an EMBL/GenBank/DDBJ whole genome shotgun (WGS) entry which is preliminary data.</text>
</comment>
<evidence type="ECO:0000313" key="2">
    <source>
        <dbReference type="Proteomes" id="UP001162992"/>
    </source>
</evidence>